<dbReference type="Proteomes" id="UP000004508">
    <property type="component" value="Unassembled WGS sequence"/>
</dbReference>
<organism evidence="2 3">
    <name type="scientific">Ktedonobacter racemifer DSM 44963</name>
    <dbReference type="NCBI Taxonomy" id="485913"/>
    <lineage>
        <taxon>Bacteria</taxon>
        <taxon>Bacillati</taxon>
        <taxon>Chloroflexota</taxon>
        <taxon>Ktedonobacteria</taxon>
        <taxon>Ktedonobacterales</taxon>
        <taxon>Ktedonobacteraceae</taxon>
        <taxon>Ktedonobacter</taxon>
    </lineage>
</organism>
<accession>D6U2Y8</accession>
<dbReference type="AlphaFoldDB" id="D6U2Y8"/>
<feature type="compositionally biased region" description="Basic and acidic residues" evidence="1">
    <location>
        <begin position="113"/>
        <end position="127"/>
    </location>
</feature>
<sequence>MYIAVKQDKTAKAPALTLGSFRSLRGCSLLLSIPSLGSVLNKNSPKANRPAPLLKRNKTNVLLSVVAHSGTANTLPFFSARLLSLLQRPIEFSGSLQLGRSPSVLSSRKNRKDARYQKADDHSDETTERRELLRGIFACPRANIPYAHSLESYKQYREK</sequence>
<name>D6U2Y8_KTERA</name>
<dbReference type="InParanoid" id="D6U2Y8"/>
<evidence type="ECO:0000313" key="3">
    <source>
        <dbReference type="Proteomes" id="UP000004508"/>
    </source>
</evidence>
<feature type="region of interest" description="Disordered" evidence="1">
    <location>
        <begin position="100"/>
        <end position="127"/>
    </location>
</feature>
<protein>
    <submittedName>
        <fullName evidence="2">Uncharacterized protein</fullName>
    </submittedName>
</protein>
<dbReference type="EMBL" id="ADVG01000004">
    <property type="protein sequence ID" value="EFH82893.1"/>
    <property type="molecule type" value="Genomic_DNA"/>
</dbReference>
<comment type="caution">
    <text evidence="2">The sequence shown here is derived from an EMBL/GenBank/DDBJ whole genome shotgun (WGS) entry which is preliminary data.</text>
</comment>
<keyword evidence="3" id="KW-1185">Reference proteome</keyword>
<gene>
    <name evidence="2" type="ORF">Krac_3771</name>
</gene>
<reference evidence="2 3" key="1">
    <citation type="journal article" date="2011" name="Stand. Genomic Sci.">
        <title>Non-contiguous finished genome sequence and contextual data of the filamentous soil bacterium Ktedonobacter racemifer type strain (SOSP1-21).</title>
        <authorList>
            <person name="Chang Y.J."/>
            <person name="Land M."/>
            <person name="Hauser L."/>
            <person name="Chertkov O."/>
            <person name="Del Rio T.G."/>
            <person name="Nolan M."/>
            <person name="Copeland A."/>
            <person name="Tice H."/>
            <person name="Cheng J.F."/>
            <person name="Lucas S."/>
            <person name="Han C."/>
            <person name="Goodwin L."/>
            <person name="Pitluck S."/>
            <person name="Ivanova N."/>
            <person name="Ovchinikova G."/>
            <person name="Pati A."/>
            <person name="Chen A."/>
            <person name="Palaniappan K."/>
            <person name="Mavromatis K."/>
            <person name="Liolios K."/>
            <person name="Brettin T."/>
            <person name="Fiebig A."/>
            <person name="Rohde M."/>
            <person name="Abt B."/>
            <person name="Goker M."/>
            <person name="Detter J.C."/>
            <person name="Woyke T."/>
            <person name="Bristow J."/>
            <person name="Eisen J.A."/>
            <person name="Markowitz V."/>
            <person name="Hugenholtz P."/>
            <person name="Kyrpides N.C."/>
            <person name="Klenk H.P."/>
            <person name="Lapidus A."/>
        </authorList>
    </citation>
    <scope>NUCLEOTIDE SEQUENCE [LARGE SCALE GENOMIC DNA]</scope>
    <source>
        <strain evidence="3">DSM 44963</strain>
    </source>
</reference>
<evidence type="ECO:0000313" key="2">
    <source>
        <dbReference type="EMBL" id="EFH82893.1"/>
    </source>
</evidence>
<evidence type="ECO:0000256" key="1">
    <source>
        <dbReference type="SAM" id="MobiDB-lite"/>
    </source>
</evidence>
<proteinExistence type="predicted"/>